<evidence type="ECO:0000256" key="9">
    <source>
        <dbReference type="ARBA" id="ARBA00029936"/>
    </source>
</evidence>
<evidence type="ECO:0000256" key="7">
    <source>
        <dbReference type="ARBA" id="ARBA00023054"/>
    </source>
</evidence>
<comment type="catalytic activity">
    <reaction evidence="10">
        <text>tRNA(Val) + L-valine + ATP = L-valyl-tRNA(Val) + AMP + diphosphate</text>
        <dbReference type="Rhea" id="RHEA:10704"/>
        <dbReference type="Rhea" id="RHEA-COMP:9672"/>
        <dbReference type="Rhea" id="RHEA-COMP:9708"/>
        <dbReference type="ChEBI" id="CHEBI:30616"/>
        <dbReference type="ChEBI" id="CHEBI:33019"/>
        <dbReference type="ChEBI" id="CHEBI:57762"/>
        <dbReference type="ChEBI" id="CHEBI:78442"/>
        <dbReference type="ChEBI" id="CHEBI:78537"/>
        <dbReference type="ChEBI" id="CHEBI:456215"/>
        <dbReference type="EC" id="6.1.1.9"/>
    </reaction>
</comment>
<evidence type="ECO:0000259" key="13">
    <source>
        <dbReference type="Pfam" id="PF00133"/>
    </source>
</evidence>
<dbReference type="FunFam" id="3.90.740.10:FF:000008">
    <property type="entry name" value="Valine--tRNA ligase, mitochondrial"/>
    <property type="match status" value="1"/>
</dbReference>
<accession>K0RHD2</accession>
<dbReference type="InterPro" id="IPR037118">
    <property type="entry name" value="Val-tRNA_synth_C_sf"/>
</dbReference>
<dbReference type="PROSITE" id="PS00178">
    <property type="entry name" value="AA_TRNA_LIGASE_I"/>
    <property type="match status" value="1"/>
</dbReference>
<dbReference type="SUPFAM" id="SSF50677">
    <property type="entry name" value="ValRS/IleRS/LeuRS editing domain"/>
    <property type="match status" value="1"/>
</dbReference>
<dbReference type="Pfam" id="PF08264">
    <property type="entry name" value="Anticodon_1"/>
    <property type="match status" value="1"/>
</dbReference>
<dbReference type="OrthoDB" id="629407at2759"/>
<organism evidence="16 17">
    <name type="scientific">Thalassiosira oceanica</name>
    <name type="common">Marine diatom</name>
    <dbReference type="NCBI Taxonomy" id="159749"/>
    <lineage>
        <taxon>Eukaryota</taxon>
        <taxon>Sar</taxon>
        <taxon>Stramenopiles</taxon>
        <taxon>Ochrophyta</taxon>
        <taxon>Bacillariophyta</taxon>
        <taxon>Coscinodiscophyceae</taxon>
        <taxon>Thalassiosirophycidae</taxon>
        <taxon>Thalassiosirales</taxon>
        <taxon>Thalassiosiraceae</taxon>
        <taxon>Thalassiosira</taxon>
    </lineage>
</organism>
<evidence type="ECO:0000256" key="2">
    <source>
        <dbReference type="ARBA" id="ARBA00013169"/>
    </source>
</evidence>
<sequence length="1171" mass="130829">MHRRSSSPPSPPIQSKAFSPASRPGGRRGGQSSRARRHTSSMSEGGDESAAAKMEAMVLDGKKGDDVPPSSAGAANGDGQPSSSTAGDGEAQQPKLSKSALKKLAKQKGKKKKEKPQWGQPGEGKKKKDDKKKSALAARPEFVNTTPKGERKDLKEPMADAYHPAAVEAAWQDWWEAKGFYGCDPKFAEGKSDDEKFVMVIPPPNVTGSLHLGHALTAAVEDTLTRWHRMLGHATLYVPGTDHAGIATQSVVEKMIMKNDGMTRHDLGRDAFVSKVWEWKAEYGNRITTQLRRLGSSVDWGRERFTMDEMCSKAVVEAFNRFHEDGLLYRAERLGNWSCALKSAISDIEVDYVELEGRTFREVKTHKGNPADPKGRYEFGVLTSFAYPVEGSDEKLIVATTRLETMLGDTAVAIHPDDPRYTHLHGKHVVHPFNGRRIPIVCDGELVDMEFGTGAVKITPAHDPNDYECGKRHGLEFITVLTPDGAINHNGSEFEGMMRYDARIAVEEALKEKGLYVGKEPNKMRLGLCSRSGDILEPMITPQWYVNCTGMAKRSTDAVRNGELKIVPAEHEKTWFHWLDNIRDWCISRQLWWGHQIPAWFATKKGETGVLKTDMKNNDRWIVARDEEVRSKKPRPTMGIVLILSWVAHSSPQDAYAKAEKLLGCSRDEISLERDEDVLDTWFSSGLFPFSVMGWPEQSDDLKAFYPTSLLETGLDILFFWVARMVMMGLQLTDTLPFHTVYLHAMVRDKDGRKMSKSLGNVIDPLEVISGCTLETLLKKLDSGNLPPKEIARAKKDQAEDFPDGIPECGSDALRFGLLYYTRQGRDVNLDMKTVVSYRMFCNKLWNATRFALQFVSDFQPTPTLLEDLMGSGKMALRDKFVISRLMACCETVNDCFANYKFGDAQQASYKFWMNDICATFLELIKPVVYDKSEENKDSRWAAQASLWIVLEAGLRILHPMMPFVTEELWQRLPGRGTLGDSEPESIMLASFPLCNAEYRNTDSEESMEVTQKIIGACSALRQQYNIANKVSTHFYVKVASGKPEEAARAHTDDISTLGKASAVDVNLDESAVPKSVGIIVVDESTTVLMNIKGLVNYDAEIKKLEKQLAKTTHPYEQLKTRMSAPGYEDKVSDELKAQNNEKLGGLEKKRADIAAAIKNFESLKNLESET</sequence>
<dbReference type="NCBIfam" id="TIGR00422">
    <property type="entry name" value="valS"/>
    <property type="match status" value="1"/>
</dbReference>
<dbReference type="NCBIfam" id="NF004349">
    <property type="entry name" value="PRK05729.1"/>
    <property type="match status" value="1"/>
</dbReference>
<dbReference type="InterPro" id="IPR019499">
    <property type="entry name" value="Val-tRNA_synth_tRNA-bd"/>
</dbReference>
<evidence type="ECO:0000256" key="4">
    <source>
        <dbReference type="ARBA" id="ARBA00022741"/>
    </source>
</evidence>
<evidence type="ECO:0000256" key="1">
    <source>
        <dbReference type="ARBA" id="ARBA00005594"/>
    </source>
</evidence>
<dbReference type="InterPro" id="IPR013155">
    <property type="entry name" value="M/V/L/I-tRNA-synth_anticd-bd"/>
</dbReference>
<dbReference type="FunFam" id="3.40.50.620:FF:000236">
    <property type="entry name" value="Valine-tRNA ligase"/>
    <property type="match status" value="1"/>
</dbReference>
<evidence type="ECO:0000259" key="14">
    <source>
        <dbReference type="Pfam" id="PF08264"/>
    </source>
</evidence>
<feature type="domain" description="Methionyl/Valyl/Leucyl/Isoleucyl-tRNA synthetase anticodon-binding" evidence="14">
    <location>
        <begin position="879"/>
        <end position="1032"/>
    </location>
</feature>
<dbReference type="Gene3D" id="3.40.50.620">
    <property type="entry name" value="HUPs"/>
    <property type="match status" value="2"/>
</dbReference>
<evidence type="ECO:0000256" key="8">
    <source>
        <dbReference type="ARBA" id="ARBA00023146"/>
    </source>
</evidence>
<feature type="domain" description="Valyl-tRNA synthetase tRNA-binding arm" evidence="15">
    <location>
        <begin position="1099"/>
        <end position="1159"/>
    </location>
</feature>
<evidence type="ECO:0000313" key="17">
    <source>
        <dbReference type="Proteomes" id="UP000266841"/>
    </source>
</evidence>
<feature type="compositionally biased region" description="Basic residues" evidence="12">
    <location>
        <begin position="100"/>
        <end position="114"/>
    </location>
</feature>
<dbReference type="OMA" id="LDTWMDS"/>
<feature type="region of interest" description="Disordered" evidence="12">
    <location>
        <begin position="1"/>
        <end position="154"/>
    </location>
</feature>
<dbReference type="HAMAP" id="MF_02004">
    <property type="entry name" value="Val_tRNA_synth_type1"/>
    <property type="match status" value="1"/>
</dbReference>
<evidence type="ECO:0000256" key="6">
    <source>
        <dbReference type="ARBA" id="ARBA00022917"/>
    </source>
</evidence>
<evidence type="ECO:0000256" key="12">
    <source>
        <dbReference type="SAM" id="MobiDB-lite"/>
    </source>
</evidence>
<dbReference type="CDD" id="cd00817">
    <property type="entry name" value="ValRS_core"/>
    <property type="match status" value="1"/>
</dbReference>
<dbReference type="FunFam" id="3.40.50.620:FF:000020">
    <property type="entry name" value="Valine--tRNA ligase, mitochondrial"/>
    <property type="match status" value="1"/>
</dbReference>
<dbReference type="InterPro" id="IPR002300">
    <property type="entry name" value="aa-tRNA-synth_Ia"/>
</dbReference>
<dbReference type="InterPro" id="IPR033705">
    <property type="entry name" value="Anticodon_Ia_Val"/>
</dbReference>
<dbReference type="Proteomes" id="UP000266841">
    <property type="component" value="Unassembled WGS sequence"/>
</dbReference>
<dbReference type="Gene3D" id="1.10.287.380">
    <property type="entry name" value="Valyl-tRNA synthetase, C-terminal domain"/>
    <property type="match status" value="1"/>
</dbReference>
<dbReference type="CDD" id="cd07962">
    <property type="entry name" value="Anticodon_Ia_Val"/>
    <property type="match status" value="1"/>
</dbReference>
<dbReference type="GO" id="GO:0005524">
    <property type="term" value="F:ATP binding"/>
    <property type="evidence" value="ECO:0007669"/>
    <property type="project" value="UniProtKB-KW"/>
</dbReference>
<keyword evidence="8 11" id="KW-0030">Aminoacyl-tRNA synthetase</keyword>
<name>K0RHD2_THAOC</name>
<dbReference type="eggNOG" id="KOG0432">
    <property type="taxonomic scope" value="Eukaryota"/>
</dbReference>
<proteinExistence type="inferred from homology"/>
<dbReference type="Pfam" id="PF00133">
    <property type="entry name" value="tRNA-synt_1"/>
    <property type="match status" value="1"/>
</dbReference>
<keyword evidence="5 11" id="KW-0067">ATP-binding</keyword>
<evidence type="ECO:0000256" key="3">
    <source>
        <dbReference type="ARBA" id="ARBA00022598"/>
    </source>
</evidence>
<keyword evidence="17" id="KW-1185">Reference proteome</keyword>
<evidence type="ECO:0000256" key="11">
    <source>
        <dbReference type="RuleBase" id="RU363035"/>
    </source>
</evidence>
<evidence type="ECO:0000259" key="15">
    <source>
        <dbReference type="Pfam" id="PF10458"/>
    </source>
</evidence>
<dbReference type="EMBL" id="AGNL01045973">
    <property type="protein sequence ID" value="EJK48341.1"/>
    <property type="molecule type" value="Genomic_DNA"/>
</dbReference>
<gene>
    <name evidence="16" type="ORF">THAOC_32875</name>
</gene>
<evidence type="ECO:0000256" key="5">
    <source>
        <dbReference type="ARBA" id="ARBA00022840"/>
    </source>
</evidence>
<dbReference type="InterPro" id="IPR014729">
    <property type="entry name" value="Rossmann-like_a/b/a_fold"/>
</dbReference>
<feature type="compositionally biased region" description="Basic and acidic residues" evidence="12">
    <location>
        <begin position="123"/>
        <end position="133"/>
    </location>
</feature>
<feature type="domain" description="Aminoacyl-tRNA synthetase class Ia" evidence="13">
    <location>
        <begin position="171"/>
        <end position="831"/>
    </location>
</feature>
<dbReference type="InterPro" id="IPR009008">
    <property type="entry name" value="Val/Leu/Ile-tRNA-synth_edit"/>
</dbReference>
<keyword evidence="6 11" id="KW-0648">Protein biosynthesis</keyword>
<keyword evidence="7" id="KW-0175">Coiled coil</keyword>
<dbReference type="FunFam" id="1.10.730.10:FF:000009">
    <property type="entry name" value="Valine--tRNA ligase, mitochondrial"/>
    <property type="match status" value="1"/>
</dbReference>
<dbReference type="PRINTS" id="PR00986">
    <property type="entry name" value="TRNASYNTHVAL"/>
</dbReference>
<dbReference type="AlphaFoldDB" id="K0RHD2"/>
<reference evidence="16 17" key="1">
    <citation type="journal article" date="2012" name="Genome Biol.">
        <title>Genome and low-iron response of an oceanic diatom adapted to chronic iron limitation.</title>
        <authorList>
            <person name="Lommer M."/>
            <person name="Specht M."/>
            <person name="Roy A.S."/>
            <person name="Kraemer L."/>
            <person name="Andreson R."/>
            <person name="Gutowska M.A."/>
            <person name="Wolf J."/>
            <person name="Bergner S.V."/>
            <person name="Schilhabel M.B."/>
            <person name="Klostermeier U.C."/>
            <person name="Beiko R.G."/>
            <person name="Rosenstiel P."/>
            <person name="Hippler M."/>
            <person name="Laroche J."/>
        </authorList>
    </citation>
    <scope>NUCLEOTIDE SEQUENCE [LARGE SCALE GENOMIC DNA]</scope>
    <source>
        <strain evidence="16 17">CCMP1005</strain>
    </source>
</reference>
<keyword evidence="4 11" id="KW-0547">Nucleotide-binding</keyword>
<dbReference type="FunFam" id="3.90.740.10:FF:000010">
    <property type="entry name" value="Valine--tRNA ligase"/>
    <property type="match status" value="1"/>
</dbReference>
<dbReference type="Gene3D" id="3.90.740.10">
    <property type="entry name" value="Valyl/Leucyl/Isoleucyl-tRNA synthetase, editing domain"/>
    <property type="match status" value="2"/>
</dbReference>
<dbReference type="PANTHER" id="PTHR11946">
    <property type="entry name" value="VALYL-TRNA SYNTHETASES"/>
    <property type="match status" value="1"/>
</dbReference>
<dbReference type="InterPro" id="IPR001412">
    <property type="entry name" value="aa-tRNA-synth_I_CS"/>
</dbReference>
<dbReference type="GO" id="GO:0002161">
    <property type="term" value="F:aminoacyl-tRNA deacylase activity"/>
    <property type="evidence" value="ECO:0007669"/>
    <property type="project" value="InterPro"/>
</dbReference>
<comment type="similarity">
    <text evidence="1 11">Belongs to the class-I aminoacyl-tRNA synthetase family.</text>
</comment>
<protein>
    <recommendedName>
        <fullName evidence="2">valine--tRNA ligase</fullName>
        <ecNumber evidence="2">6.1.1.9</ecNumber>
    </recommendedName>
    <alternativeName>
        <fullName evidence="9">Valyl-tRNA synthetase</fullName>
    </alternativeName>
</protein>
<comment type="caution">
    <text evidence="16">The sequence shown here is derived from an EMBL/GenBank/DDBJ whole genome shotgun (WGS) entry which is preliminary data.</text>
</comment>
<dbReference type="Gene3D" id="1.10.730.10">
    <property type="entry name" value="Isoleucyl-tRNA Synthetase, Domain 1"/>
    <property type="match status" value="1"/>
</dbReference>
<dbReference type="SUPFAM" id="SSF47323">
    <property type="entry name" value="Anticodon-binding domain of a subclass of class I aminoacyl-tRNA synthetases"/>
    <property type="match status" value="1"/>
</dbReference>
<dbReference type="PANTHER" id="PTHR11946:SF109">
    <property type="entry name" value="VALINE--TRNA LIGASE"/>
    <property type="match status" value="1"/>
</dbReference>
<dbReference type="GO" id="GO:0006438">
    <property type="term" value="P:valyl-tRNA aminoacylation"/>
    <property type="evidence" value="ECO:0007669"/>
    <property type="project" value="InterPro"/>
</dbReference>
<evidence type="ECO:0000313" key="16">
    <source>
        <dbReference type="EMBL" id="EJK48341.1"/>
    </source>
</evidence>
<dbReference type="GO" id="GO:0005829">
    <property type="term" value="C:cytosol"/>
    <property type="evidence" value="ECO:0007669"/>
    <property type="project" value="TreeGrafter"/>
</dbReference>
<dbReference type="SUPFAM" id="SSF52374">
    <property type="entry name" value="Nucleotidylyl transferase"/>
    <property type="match status" value="1"/>
</dbReference>
<dbReference type="EC" id="6.1.1.9" evidence="2"/>
<dbReference type="InterPro" id="IPR009080">
    <property type="entry name" value="tRNAsynth_Ia_anticodon-bd"/>
</dbReference>
<dbReference type="GO" id="GO:0004832">
    <property type="term" value="F:valine-tRNA ligase activity"/>
    <property type="evidence" value="ECO:0007669"/>
    <property type="project" value="UniProtKB-EC"/>
</dbReference>
<dbReference type="Pfam" id="PF10458">
    <property type="entry name" value="Val_tRNA-synt_C"/>
    <property type="match status" value="1"/>
</dbReference>
<dbReference type="InterPro" id="IPR002303">
    <property type="entry name" value="Valyl-tRNA_ligase"/>
</dbReference>
<keyword evidence="3 11" id="KW-0436">Ligase</keyword>
<evidence type="ECO:0000256" key="10">
    <source>
        <dbReference type="ARBA" id="ARBA00047552"/>
    </source>
</evidence>